<dbReference type="EMBL" id="OW240913">
    <property type="protein sequence ID" value="CAH2255284.1"/>
    <property type="molecule type" value="Genomic_DNA"/>
</dbReference>
<evidence type="ECO:0000313" key="2">
    <source>
        <dbReference type="Proteomes" id="UP001295444"/>
    </source>
</evidence>
<proteinExistence type="predicted"/>
<gene>
    <name evidence="1" type="ORF">PECUL_23A043911</name>
</gene>
<protein>
    <submittedName>
        <fullName evidence="1">Uncharacterized protein</fullName>
    </submittedName>
</protein>
<keyword evidence="2" id="KW-1185">Reference proteome</keyword>
<reference evidence="1" key="1">
    <citation type="submission" date="2022-03" db="EMBL/GenBank/DDBJ databases">
        <authorList>
            <person name="Alioto T."/>
            <person name="Alioto T."/>
            <person name="Gomez Garrido J."/>
        </authorList>
    </citation>
    <scope>NUCLEOTIDE SEQUENCE</scope>
</reference>
<dbReference type="Proteomes" id="UP001295444">
    <property type="component" value="Chromosome 02"/>
</dbReference>
<organism evidence="1 2">
    <name type="scientific">Pelobates cultripes</name>
    <name type="common">Western spadefoot toad</name>
    <dbReference type="NCBI Taxonomy" id="61616"/>
    <lineage>
        <taxon>Eukaryota</taxon>
        <taxon>Metazoa</taxon>
        <taxon>Chordata</taxon>
        <taxon>Craniata</taxon>
        <taxon>Vertebrata</taxon>
        <taxon>Euteleostomi</taxon>
        <taxon>Amphibia</taxon>
        <taxon>Batrachia</taxon>
        <taxon>Anura</taxon>
        <taxon>Pelobatoidea</taxon>
        <taxon>Pelobatidae</taxon>
        <taxon>Pelobates</taxon>
    </lineage>
</organism>
<name>A0AAD1RI68_PELCU</name>
<dbReference type="AlphaFoldDB" id="A0AAD1RI68"/>
<sequence>MPLPLLPHRRSPDYSDSYSQHVEPELVISTMEAATAGPSIHLLTHPNQQAPQGQSRDRRNFGHQCLQCSSTMRLLVSLQESQQVRCSQVYHASDHRACMYGGEM</sequence>
<evidence type="ECO:0000313" key="1">
    <source>
        <dbReference type="EMBL" id="CAH2255284.1"/>
    </source>
</evidence>
<accession>A0AAD1RI68</accession>